<accession>A0A1I4QT94</accession>
<dbReference type="STRING" id="39841.SAMN05660836_00213"/>
<dbReference type="InterPro" id="IPR000089">
    <property type="entry name" value="Biotin_lipoyl"/>
</dbReference>
<dbReference type="InterPro" id="IPR050709">
    <property type="entry name" value="Biotin_Carboxyl_Carrier/Decarb"/>
</dbReference>
<dbReference type="PANTHER" id="PTHR45266:SF3">
    <property type="entry name" value="OXALOACETATE DECARBOXYLASE ALPHA CHAIN"/>
    <property type="match status" value="1"/>
</dbReference>
<evidence type="ECO:0000259" key="2">
    <source>
        <dbReference type="PROSITE" id="PS50968"/>
    </source>
</evidence>
<organism evidence="3 4">
    <name type="scientific">Thermodesulforhabdus norvegica</name>
    <dbReference type="NCBI Taxonomy" id="39841"/>
    <lineage>
        <taxon>Bacteria</taxon>
        <taxon>Pseudomonadati</taxon>
        <taxon>Thermodesulfobacteriota</taxon>
        <taxon>Syntrophobacteria</taxon>
        <taxon>Syntrophobacterales</taxon>
        <taxon>Thermodesulforhabdaceae</taxon>
        <taxon>Thermodesulforhabdus</taxon>
    </lineage>
</organism>
<dbReference type="AlphaFoldDB" id="A0A1I4QT94"/>
<evidence type="ECO:0000256" key="1">
    <source>
        <dbReference type="ARBA" id="ARBA00023267"/>
    </source>
</evidence>
<feature type="domain" description="Lipoyl-binding" evidence="2">
    <location>
        <begin position="1"/>
        <end position="71"/>
    </location>
</feature>
<evidence type="ECO:0000313" key="4">
    <source>
        <dbReference type="Proteomes" id="UP000199611"/>
    </source>
</evidence>
<reference evidence="3 4" key="1">
    <citation type="submission" date="2016-10" db="EMBL/GenBank/DDBJ databases">
        <authorList>
            <person name="de Groot N.N."/>
        </authorList>
    </citation>
    <scope>NUCLEOTIDE SEQUENCE [LARGE SCALE GENOMIC DNA]</scope>
    <source>
        <strain evidence="3 4">DSM 9990</strain>
    </source>
</reference>
<dbReference type="PROSITE" id="PS50968">
    <property type="entry name" value="BIOTINYL_LIPOYL"/>
    <property type="match status" value="1"/>
</dbReference>
<dbReference type="InterPro" id="IPR011053">
    <property type="entry name" value="Single_hybrid_motif"/>
</dbReference>
<dbReference type="Pfam" id="PF00364">
    <property type="entry name" value="Biotin_lipoyl"/>
    <property type="match status" value="1"/>
</dbReference>
<dbReference type="EMBL" id="FOUU01000001">
    <property type="protein sequence ID" value="SFM43288.1"/>
    <property type="molecule type" value="Genomic_DNA"/>
</dbReference>
<evidence type="ECO:0000313" key="3">
    <source>
        <dbReference type="EMBL" id="SFM43288.1"/>
    </source>
</evidence>
<proteinExistence type="predicted"/>
<dbReference type="FunFam" id="2.40.50.100:FF:000003">
    <property type="entry name" value="Acetyl-CoA carboxylase biotin carboxyl carrier protein"/>
    <property type="match status" value="1"/>
</dbReference>
<gene>
    <name evidence="3" type="ORF">SAMN05660836_00213</name>
</gene>
<protein>
    <submittedName>
        <fullName evidence="3">Acetyl-CoA carboxylase biotin carboxyl carrier protein</fullName>
    </submittedName>
</protein>
<dbReference type="PANTHER" id="PTHR45266">
    <property type="entry name" value="OXALOACETATE DECARBOXYLASE ALPHA CHAIN"/>
    <property type="match status" value="1"/>
</dbReference>
<dbReference type="SUPFAM" id="SSF51230">
    <property type="entry name" value="Single hybrid motif"/>
    <property type="match status" value="1"/>
</dbReference>
<dbReference type="CDD" id="cd06850">
    <property type="entry name" value="biotinyl_domain"/>
    <property type="match status" value="1"/>
</dbReference>
<keyword evidence="4" id="KW-1185">Reference proteome</keyword>
<sequence>MAEEVRAPMVGKIVKILVKPGDRVEEDQEIMVMESMKLESSIFAPCSGVVKEIKVSEGDRIEEDDLLAVIE</sequence>
<dbReference type="Proteomes" id="UP000199611">
    <property type="component" value="Unassembled WGS sequence"/>
</dbReference>
<dbReference type="RefSeq" id="WP_093392790.1">
    <property type="nucleotide sequence ID" value="NZ_FOUU01000001.1"/>
</dbReference>
<keyword evidence="1" id="KW-0092">Biotin</keyword>
<name>A0A1I4QT94_9BACT</name>
<dbReference type="Gene3D" id="2.40.50.100">
    <property type="match status" value="1"/>
</dbReference>
<dbReference type="OrthoDB" id="9769961at2"/>